<reference evidence="1 2" key="1">
    <citation type="journal article" date="2016" name="ISME J.">
        <title>Global occurrence and heterogeneity of the Roseobacter-clade species Ruegeria mobilis.</title>
        <authorList>
            <person name="Sonnenschein E."/>
            <person name="Gram L."/>
        </authorList>
    </citation>
    <scope>NUCLEOTIDE SEQUENCE [LARGE SCALE GENOMIC DNA]</scope>
    <source>
        <strain evidence="1 2">F1926</strain>
        <plasmid evidence="1 2">unnamed1</plasmid>
    </source>
</reference>
<proteinExistence type="predicted"/>
<evidence type="ECO:0000313" key="2">
    <source>
        <dbReference type="Proteomes" id="UP000013243"/>
    </source>
</evidence>
<dbReference type="AlphaFoldDB" id="A0A1B1A9Q4"/>
<sequence length="90" mass="9899">MPQRKQTCQITGAVFKLIKDYQMSDYTVAELQEMEAEFSAMDAEFAGLGLEEMDSEFGEAFAELDAELDAAGISLLDVEAMSISEMADND</sequence>
<dbReference type="EMBL" id="CP015231">
    <property type="protein sequence ID" value="ANP43247.1"/>
    <property type="molecule type" value="Genomic_DNA"/>
</dbReference>
<gene>
    <name evidence="1" type="ORF">K529_021055</name>
</gene>
<evidence type="ECO:0000313" key="1">
    <source>
        <dbReference type="EMBL" id="ANP43247.1"/>
    </source>
</evidence>
<geneLocation type="plasmid" evidence="1 2">
    <name>unnamed1</name>
</geneLocation>
<organism evidence="1 2">
    <name type="scientific">Tritonibacter mobilis F1926</name>
    <dbReference type="NCBI Taxonomy" id="1265309"/>
    <lineage>
        <taxon>Bacteria</taxon>
        <taxon>Pseudomonadati</taxon>
        <taxon>Pseudomonadota</taxon>
        <taxon>Alphaproteobacteria</taxon>
        <taxon>Rhodobacterales</taxon>
        <taxon>Paracoccaceae</taxon>
        <taxon>Tritonibacter</taxon>
    </lineage>
</organism>
<protein>
    <submittedName>
        <fullName evidence="1">Uncharacterized protein</fullName>
    </submittedName>
</protein>
<dbReference type="Proteomes" id="UP000013243">
    <property type="component" value="Plasmid unnamed1"/>
</dbReference>
<dbReference type="KEGG" id="rmb:K529_021055"/>
<keyword evidence="1" id="KW-0614">Plasmid</keyword>
<name>A0A1B1A9Q4_9RHOB</name>
<accession>A0A1B1A9Q4</accession>